<sequence length="78" mass="8826">ILKDDGYTIIGYIRKSPGSEAKETRNSLLQAMNSKLKKRSLVDVVFASPCCRASDPFKRRDLKTNEEMEEFDVSGNVQ</sequence>
<keyword evidence="2" id="KW-1185">Reference proteome</keyword>
<accession>A0A367IKX5</accession>
<feature type="non-terminal residue" evidence="1">
    <location>
        <position position="1"/>
    </location>
</feature>
<proteinExistence type="predicted"/>
<protein>
    <submittedName>
        <fullName evidence="1">Uncharacterized protein</fullName>
    </submittedName>
</protein>
<dbReference type="EMBL" id="PJQL01005246">
    <property type="protein sequence ID" value="RCH78337.1"/>
    <property type="molecule type" value="Genomic_DNA"/>
</dbReference>
<name>A0A367IKX5_RHIAZ</name>
<dbReference type="Proteomes" id="UP000252139">
    <property type="component" value="Unassembled WGS sequence"/>
</dbReference>
<dbReference type="OrthoDB" id="2282777at2759"/>
<reference evidence="1 2" key="1">
    <citation type="journal article" date="2018" name="G3 (Bethesda)">
        <title>Phylogenetic and Phylogenomic Definition of Rhizopus Species.</title>
        <authorList>
            <person name="Gryganskyi A.P."/>
            <person name="Golan J."/>
            <person name="Dolatabadi S."/>
            <person name="Mondo S."/>
            <person name="Robb S."/>
            <person name="Idnurm A."/>
            <person name="Muszewska A."/>
            <person name="Steczkiewicz K."/>
            <person name="Masonjones S."/>
            <person name="Liao H.L."/>
            <person name="Gajdeczka M.T."/>
            <person name="Anike F."/>
            <person name="Vuek A."/>
            <person name="Anishchenko I.M."/>
            <person name="Voigt K."/>
            <person name="de Hoog G.S."/>
            <person name="Smith M.E."/>
            <person name="Heitman J."/>
            <person name="Vilgalys R."/>
            <person name="Stajich J.E."/>
        </authorList>
    </citation>
    <scope>NUCLEOTIDE SEQUENCE [LARGE SCALE GENOMIC DNA]</scope>
    <source>
        <strain evidence="1 2">CBS 357.93</strain>
    </source>
</reference>
<evidence type="ECO:0000313" key="1">
    <source>
        <dbReference type="EMBL" id="RCH78337.1"/>
    </source>
</evidence>
<evidence type="ECO:0000313" key="2">
    <source>
        <dbReference type="Proteomes" id="UP000252139"/>
    </source>
</evidence>
<organism evidence="1 2">
    <name type="scientific">Rhizopus azygosporus</name>
    <name type="common">Rhizopus microsporus var. azygosporus</name>
    <dbReference type="NCBI Taxonomy" id="86630"/>
    <lineage>
        <taxon>Eukaryota</taxon>
        <taxon>Fungi</taxon>
        <taxon>Fungi incertae sedis</taxon>
        <taxon>Mucoromycota</taxon>
        <taxon>Mucoromycotina</taxon>
        <taxon>Mucoromycetes</taxon>
        <taxon>Mucorales</taxon>
        <taxon>Mucorineae</taxon>
        <taxon>Rhizopodaceae</taxon>
        <taxon>Rhizopus</taxon>
    </lineage>
</organism>
<dbReference type="AlphaFoldDB" id="A0A367IKX5"/>
<gene>
    <name evidence="1" type="ORF">CU097_001944</name>
</gene>
<comment type="caution">
    <text evidence="1">The sequence shown here is derived from an EMBL/GenBank/DDBJ whole genome shotgun (WGS) entry which is preliminary data.</text>
</comment>
<feature type="non-terminal residue" evidence="1">
    <location>
        <position position="78"/>
    </location>
</feature>